<reference evidence="3 4" key="1">
    <citation type="submission" date="2016-06" db="EMBL/GenBank/DDBJ databases">
        <title>Draft genome of Moraxella atlantae CCUG 66109.</title>
        <authorList>
            <person name="Salva-Serra F."/>
            <person name="Engstrom-Jakobsson H."/>
            <person name="Thorell K."/>
            <person name="Gonzales-Siles L."/>
            <person name="Karlsson R."/>
            <person name="Boulund F."/>
            <person name="Engstrand L."/>
            <person name="Kristiansson E."/>
            <person name="Moore E."/>
        </authorList>
    </citation>
    <scope>NUCLEOTIDE SEQUENCE [LARGE SCALE GENOMIC DNA]</scope>
    <source>
        <strain evidence="3 4">CCUG 66109</strain>
    </source>
</reference>
<name>A0A1B8QA83_9GAMM</name>
<dbReference type="NCBIfam" id="NF041043">
    <property type="entry name" value="BPSS1780_fam"/>
    <property type="match status" value="1"/>
</dbReference>
<feature type="transmembrane region" description="Helical" evidence="2">
    <location>
        <begin position="90"/>
        <end position="108"/>
    </location>
</feature>
<feature type="transmembrane region" description="Helical" evidence="2">
    <location>
        <begin position="129"/>
        <end position="155"/>
    </location>
</feature>
<feature type="transmembrane region" description="Helical" evidence="2">
    <location>
        <begin position="175"/>
        <end position="208"/>
    </location>
</feature>
<dbReference type="InterPro" id="IPR047798">
    <property type="entry name" value="BPSS1780-like"/>
</dbReference>
<keyword evidence="2" id="KW-0812">Transmembrane</keyword>
<evidence type="ECO:0000313" key="3">
    <source>
        <dbReference type="EMBL" id="OBX76020.1"/>
    </source>
</evidence>
<keyword evidence="2" id="KW-1133">Transmembrane helix</keyword>
<proteinExistence type="predicted"/>
<dbReference type="AlphaFoldDB" id="A0A1B8QA83"/>
<evidence type="ECO:0000256" key="1">
    <source>
        <dbReference type="SAM" id="MobiDB-lite"/>
    </source>
</evidence>
<protein>
    <recommendedName>
        <fullName evidence="5">Integral membrane protein</fullName>
    </recommendedName>
</protein>
<gene>
    <name evidence="3" type="ORF">A9308_09320</name>
</gene>
<accession>A0A1B8QA83</accession>
<feature type="region of interest" description="Disordered" evidence="1">
    <location>
        <begin position="1"/>
        <end position="37"/>
    </location>
</feature>
<sequence>MQPNNSLNPPKPSALPPINPSPFGQPPSGSPPFGEPSLLTEPNRVPAGMGATWIKQAWALMKQNLGIFLGAYWAFVVLLMLVWLIPFVNIISSFLGVFCTAGLCYMAHQQALGRPVTFEQLFIGFKNNAGNLIVMQLLMGAFYFVALIPAILLIALGGLTGALTESTLDADTMGLGMVLLLSLAFLYLLVVLTALVGVAWLAPALIVLHNMDALSALKLSWRAFKNNVGAFMVLWLVCSLLILIGALTLGLAYIVLFPLLAIMIYTSYRSLLTDLPLPNA</sequence>
<feature type="transmembrane region" description="Helical" evidence="2">
    <location>
        <begin position="65"/>
        <end position="84"/>
    </location>
</feature>
<dbReference type="Proteomes" id="UP000092508">
    <property type="component" value="Unassembled WGS sequence"/>
</dbReference>
<dbReference type="EMBL" id="LZMZ01000035">
    <property type="protein sequence ID" value="OBX76020.1"/>
    <property type="molecule type" value="Genomic_DNA"/>
</dbReference>
<feature type="transmembrane region" description="Helical" evidence="2">
    <location>
        <begin position="228"/>
        <end position="245"/>
    </location>
</feature>
<evidence type="ECO:0000313" key="4">
    <source>
        <dbReference type="Proteomes" id="UP000092508"/>
    </source>
</evidence>
<comment type="caution">
    <text evidence="3">The sequence shown here is derived from an EMBL/GenBank/DDBJ whole genome shotgun (WGS) entry which is preliminary data.</text>
</comment>
<feature type="compositionally biased region" description="Pro residues" evidence="1">
    <location>
        <begin position="9"/>
        <end position="34"/>
    </location>
</feature>
<keyword evidence="2" id="KW-0472">Membrane</keyword>
<evidence type="ECO:0008006" key="5">
    <source>
        <dbReference type="Google" id="ProtNLM"/>
    </source>
</evidence>
<organism evidence="3 4">
    <name type="scientific">Faucicola atlantae</name>
    <dbReference type="NCBI Taxonomy" id="34059"/>
    <lineage>
        <taxon>Bacteria</taxon>
        <taxon>Pseudomonadati</taxon>
        <taxon>Pseudomonadota</taxon>
        <taxon>Gammaproteobacteria</taxon>
        <taxon>Moraxellales</taxon>
        <taxon>Moraxellaceae</taxon>
        <taxon>Faucicola</taxon>
    </lineage>
</organism>
<evidence type="ECO:0000256" key="2">
    <source>
        <dbReference type="SAM" id="Phobius"/>
    </source>
</evidence>